<evidence type="ECO:0000313" key="1">
    <source>
        <dbReference type="EMBL" id="APA96591.1"/>
    </source>
</evidence>
<name>A0ABC8AR77_9NOCA</name>
<protein>
    <submittedName>
        <fullName evidence="1">Uncharacterized protein</fullName>
    </submittedName>
</protein>
<reference evidence="1 2" key="1">
    <citation type="submission" date="2016-10" db="EMBL/GenBank/DDBJ databases">
        <title>Genome sequence of Nocardia seriolae strain EM150506, isolated from Anguila japonica.</title>
        <authorList>
            <person name="Han H.-J."/>
        </authorList>
    </citation>
    <scope>NUCLEOTIDE SEQUENCE [LARGE SCALE GENOMIC DNA]</scope>
    <source>
        <strain evidence="1 2">EM150506</strain>
    </source>
</reference>
<dbReference type="EMBL" id="CP017839">
    <property type="protein sequence ID" value="APA96591.1"/>
    <property type="molecule type" value="Genomic_DNA"/>
</dbReference>
<dbReference type="Proteomes" id="UP000180166">
    <property type="component" value="Chromosome"/>
</dbReference>
<dbReference type="KEGG" id="nsr:NS506_02527"/>
<dbReference type="AlphaFoldDB" id="A0ABC8AR77"/>
<accession>A0ABC8AR77</accession>
<sequence>MLGYPRLLIGPVSRSIRTSKERSSVASLRDAYGTP</sequence>
<gene>
    <name evidence="1" type="ORF">NS506_02527</name>
</gene>
<proteinExistence type="predicted"/>
<organism evidence="1 2">
    <name type="scientific">Nocardia seriolae</name>
    <dbReference type="NCBI Taxonomy" id="37332"/>
    <lineage>
        <taxon>Bacteria</taxon>
        <taxon>Bacillati</taxon>
        <taxon>Actinomycetota</taxon>
        <taxon>Actinomycetes</taxon>
        <taxon>Mycobacteriales</taxon>
        <taxon>Nocardiaceae</taxon>
        <taxon>Nocardia</taxon>
    </lineage>
</organism>
<evidence type="ECO:0000313" key="2">
    <source>
        <dbReference type="Proteomes" id="UP000180166"/>
    </source>
</evidence>